<gene>
    <name evidence="6" type="primary">flgA</name>
    <name evidence="6" type="ORF">L2A60_03210</name>
</gene>
<dbReference type="PANTHER" id="PTHR36307:SF1">
    <property type="entry name" value="FLAGELLA BASAL BODY P-RING FORMATION PROTEIN FLGA"/>
    <property type="match status" value="1"/>
</dbReference>
<dbReference type="SMART" id="SM00858">
    <property type="entry name" value="SAF"/>
    <property type="match status" value="1"/>
</dbReference>
<keyword evidence="6" id="KW-0969">Cilium</keyword>
<organism evidence="6 7">
    <name type="scientific">Acidiphilium iwatense</name>
    <dbReference type="NCBI Taxonomy" id="768198"/>
    <lineage>
        <taxon>Bacteria</taxon>
        <taxon>Pseudomonadati</taxon>
        <taxon>Pseudomonadota</taxon>
        <taxon>Alphaproteobacteria</taxon>
        <taxon>Acetobacterales</taxon>
        <taxon>Acidocellaceae</taxon>
        <taxon>Acidiphilium</taxon>
    </lineage>
</organism>
<keyword evidence="7" id="KW-1185">Reference proteome</keyword>
<dbReference type="Proteomes" id="UP001521209">
    <property type="component" value="Unassembled WGS sequence"/>
</dbReference>
<dbReference type="CDD" id="cd11614">
    <property type="entry name" value="SAF_CpaB_FlgA_like"/>
    <property type="match status" value="1"/>
</dbReference>
<evidence type="ECO:0000259" key="5">
    <source>
        <dbReference type="SMART" id="SM00858"/>
    </source>
</evidence>
<keyword evidence="2 4" id="KW-0732">Signal</keyword>
<evidence type="ECO:0000256" key="4">
    <source>
        <dbReference type="SAM" id="SignalP"/>
    </source>
</evidence>
<reference evidence="6 7" key="1">
    <citation type="submission" date="2022-01" db="EMBL/GenBank/DDBJ databases">
        <authorList>
            <person name="Won M."/>
            <person name="Kim S.-J."/>
            <person name="Kwon S.-W."/>
        </authorList>
    </citation>
    <scope>NUCLEOTIDE SEQUENCE [LARGE SCALE GENOMIC DNA]</scope>
    <source>
        <strain evidence="6 7">KCTC 23505</strain>
    </source>
</reference>
<dbReference type="Gene3D" id="2.30.30.760">
    <property type="match status" value="1"/>
</dbReference>
<name>A0ABS9DSI9_9PROT</name>
<comment type="caution">
    <text evidence="6">The sequence shown here is derived from an EMBL/GenBank/DDBJ whole genome shotgun (WGS) entry which is preliminary data.</text>
</comment>
<evidence type="ECO:0000256" key="3">
    <source>
        <dbReference type="ARBA" id="ARBA00022764"/>
    </source>
</evidence>
<dbReference type="EMBL" id="JAKGBZ010000003">
    <property type="protein sequence ID" value="MCF3945694.1"/>
    <property type="molecule type" value="Genomic_DNA"/>
</dbReference>
<evidence type="ECO:0000256" key="1">
    <source>
        <dbReference type="ARBA" id="ARBA00004418"/>
    </source>
</evidence>
<dbReference type="InterPro" id="IPR013974">
    <property type="entry name" value="SAF"/>
</dbReference>
<comment type="subcellular location">
    <subcellularLocation>
        <location evidence="1">Periplasm</location>
    </subcellularLocation>
</comment>
<feature type="domain" description="SAF" evidence="5">
    <location>
        <begin position="188"/>
        <end position="250"/>
    </location>
</feature>
<keyword evidence="6" id="KW-0966">Cell projection</keyword>
<feature type="signal peptide" evidence="4">
    <location>
        <begin position="1"/>
        <end position="24"/>
    </location>
</feature>
<dbReference type="Pfam" id="PF13144">
    <property type="entry name" value="ChapFlgA"/>
    <property type="match status" value="1"/>
</dbReference>
<proteinExistence type="predicted"/>
<dbReference type="NCBIfam" id="TIGR03170">
    <property type="entry name" value="flgA_cterm"/>
    <property type="match status" value="1"/>
</dbReference>
<evidence type="ECO:0000313" key="7">
    <source>
        <dbReference type="Proteomes" id="UP001521209"/>
    </source>
</evidence>
<protein>
    <submittedName>
        <fullName evidence="6">Flagellar basal body P-ring formation chaperone FlgA</fullName>
    </submittedName>
</protein>
<evidence type="ECO:0000256" key="2">
    <source>
        <dbReference type="ARBA" id="ARBA00022729"/>
    </source>
</evidence>
<sequence>MMRKRFPALVLFAAVLTVNAVACAEVTAAPVPRGLVSIDRPVVKLKDLFRNAGRQADAVLGPAPMPGTRILIATRQLAAIAVQFGVRWAPGNAAASVVIERPGTPIGRARLVAALRRALRLAGAPNHVAIQIGDNNLPMIPPAAQPAILVNRIAYHRMSGNFRARLLVDAPGMSAASARIAGLAEPAVQAVVAAHGLLPGAVLGSGDVRLAWIPRSDVPPGAITDPAHAVGMQIDRAIAAGTPLSGRMVGTPELIARGATVGLAVEMPGLEVTARGVALAAGGGGAVIPVLNPSSHEIVQAVIDGPDHAHVVPGSTPARARNAIPYYGLTGDRP</sequence>
<dbReference type="InterPro" id="IPR039246">
    <property type="entry name" value="Flagellar_FlgA"/>
</dbReference>
<accession>A0ABS9DSI9</accession>
<dbReference type="Gene3D" id="3.90.1210.10">
    <property type="entry name" value="Antifreeze-like/N-acetylneuraminic acid synthase C-terminal domain"/>
    <property type="match status" value="1"/>
</dbReference>
<evidence type="ECO:0000313" key="6">
    <source>
        <dbReference type="EMBL" id="MCF3945694.1"/>
    </source>
</evidence>
<keyword evidence="3" id="KW-0574">Periplasm</keyword>
<dbReference type="PANTHER" id="PTHR36307">
    <property type="entry name" value="FLAGELLA BASAL BODY P-RING FORMATION PROTEIN FLGA"/>
    <property type="match status" value="1"/>
</dbReference>
<keyword evidence="6" id="KW-0282">Flagellum</keyword>
<feature type="chain" id="PRO_5046230579" evidence="4">
    <location>
        <begin position="25"/>
        <end position="334"/>
    </location>
</feature>
<dbReference type="InterPro" id="IPR017585">
    <property type="entry name" value="SAF_FlgA"/>
</dbReference>